<dbReference type="Proteomes" id="UP000823844">
    <property type="component" value="Unassembled WGS sequence"/>
</dbReference>
<reference evidence="1" key="2">
    <citation type="submission" date="2021-04" db="EMBL/GenBank/DDBJ databases">
        <authorList>
            <person name="Gilroy R."/>
        </authorList>
    </citation>
    <scope>NUCLEOTIDE SEQUENCE</scope>
    <source>
        <strain evidence="1">F6-686</strain>
    </source>
</reference>
<comment type="caution">
    <text evidence="1">The sequence shown here is derived from an EMBL/GenBank/DDBJ whole genome shotgun (WGS) entry which is preliminary data.</text>
</comment>
<dbReference type="EMBL" id="JAHLFT010000124">
    <property type="protein sequence ID" value="MBU3829268.1"/>
    <property type="molecule type" value="Genomic_DNA"/>
</dbReference>
<evidence type="ECO:0000313" key="2">
    <source>
        <dbReference type="Proteomes" id="UP000823844"/>
    </source>
</evidence>
<sequence>MTHKEYLEELKNIKALDEEAKKEGFLNWMDKLEFQAAENKWLQPDDDNFYDDID</sequence>
<evidence type="ECO:0000313" key="1">
    <source>
        <dbReference type="EMBL" id="MBU3829268.1"/>
    </source>
</evidence>
<proteinExistence type="predicted"/>
<gene>
    <name evidence="1" type="ORF">H9806_09225</name>
</gene>
<reference evidence="1" key="1">
    <citation type="journal article" date="2021" name="PeerJ">
        <title>Extensive microbial diversity within the chicken gut microbiome revealed by metagenomics and culture.</title>
        <authorList>
            <person name="Gilroy R."/>
            <person name="Ravi A."/>
            <person name="Getino M."/>
            <person name="Pursley I."/>
            <person name="Horton D.L."/>
            <person name="Alikhan N.F."/>
            <person name="Baker D."/>
            <person name="Gharbi K."/>
            <person name="Hall N."/>
            <person name="Watson M."/>
            <person name="Adriaenssens E.M."/>
            <person name="Foster-Nyarko E."/>
            <person name="Jarju S."/>
            <person name="Secka A."/>
            <person name="Antonio M."/>
            <person name="Oren A."/>
            <person name="Chaudhuri R.R."/>
            <person name="La Ragione R."/>
            <person name="Hildebrand F."/>
            <person name="Pallen M.J."/>
        </authorList>
    </citation>
    <scope>NUCLEOTIDE SEQUENCE</scope>
    <source>
        <strain evidence="1">F6-686</strain>
    </source>
</reference>
<organism evidence="1 2">
    <name type="scientific">Candidatus Lactobacillus pullistercoris</name>
    <dbReference type="NCBI Taxonomy" id="2838636"/>
    <lineage>
        <taxon>Bacteria</taxon>
        <taxon>Bacillati</taxon>
        <taxon>Bacillota</taxon>
        <taxon>Bacilli</taxon>
        <taxon>Lactobacillales</taxon>
        <taxon>Lactobacillaceae</taxon>
        <taxon>Lactobacillus</taxon>
    </lineage>
</organism>
<accession>A0A9E2KT86</accession>
<name>A0A9E2KT86_9LACO</name>
<dbReference type="AlphaFoldDB" id="A0A9E2KT86"/>
<protein>
    <submittedName>
        <fullName evidence="1">Uncharacterized protein</fullName>
    </submittedName>
</protein>